<evidence type="ECO:0000313" key="2">
    <source>
        <dbReference type="Proteomes" id="UP000197468"/>
    </source>
</evidence>
<organism evidence="1 2">
    <name type="scientific">Roseateles aquatilis</name>
    <dbReference type="NCBI Taxonomy" id="431061"/>
    <lineage>
        <taxon>Bacteria</taxon>
        <taxon>Pseudomonadati</taxon>
        <taxon>Pseudomonadota</taxon>
        <taxon>Betaproteobacteria</taxon>
        <taxon>Burkholderiales</taxon>
        <taxon>Sphaerotilaceae</taxon>
        <taxon>Roseateles</taxon>
    </lineage>
</organism>
<dbReference type="RefSeq" id="WP_088384217.1">
    <property type="nucleotide sequence ID" value="NZ_NIOF01000002.1"/>
</dbReference>
<dbReference type="Proteomes" id="UP000197468">
    <property type="component" value="Unassembled WGS sequence"/>
</dbReference>
<proteinExistence type="predicted"/>
<comment type="caution">
    <text evidence="1">The sequence shown here is derived from an EMBL/GenBank/DDBJ whole genome shotgun (WGS) entry which is preliminary data.</text>
</comment>
<sequence length="692" mass="75437">MSETSISLFTSENWDPLLDAHESGWRLALDAPGRRHLGEQEAVFVNALLRRAGNPMRMRCPAAESSEVPSHGDHPFRDTFSVGRLQALARGADPSAARSRDAAFAHLCELAMQVCRRPLHLSEEITTALMASARQYLHNETSRERRRWFASRDPVQSERREAARRMLDAAQSQQLRIHDFRARDALTHGDRTTRGDAMRAHALALRERFGSAAAAASSSEVSLIRDATGAVIYVVKPCGGESAQSWMPKGAGALREALAGAALAEIHRQGGIAFSSAHAEVVDIDGASALIQTGLPGRMLGPEAHFEAMDESADASSFRSMLAADQVSAFRIHPAELQRAVLAKLLIGDTDLKWANLLVQDDGRCHAIDLALGFPEPHAQALAMQRELSLDMLCRAPDGRTPLPAADQALDPALARAILAIDPSRYETTLLRERQALVSNTAAGLAKVSPAAHPDQRLSEDAVRIGVRGLRLVQELIRETPDQSLRALMARYQARRGELLPAGAPHAAREMDKEMLTWSAAERSDPLRMARSFERHLGGRTGLTIASKPADETPSPRLASVKHETVVRPTFLPAPAEKDWVVVERGPDVHEPLSNAAVDALLSRAMPRNPFKRKDRRLGALLVEFKALRALRGPAESQAARLALLGSIADLKVRTMDAVDKLGARDHAAIRAARDRLQALALIEVEVRARLA</sequence>
<reference evidence="1 2" key="1">
    <citation type="journal article" date="2008" name="Int. J. Syst. Evol. Microbiol.">
        <title>Description of Roseateles aquatilis sp. nov. and Roseateles terrae sp. nov., in the class Betaproteobacteria, and emended description of the genus Roseateles.</title>
        <authorList>
            <person name="Gomila M."/>
            <person name="Bowien B."/>
            <person name="Falsen E."/>
            <person name="Moore E.R."/>
            <person name="Lalucat J."/>
        </authorList>
    </citation>
    <scope>NUCLEOTIDE SEQUENCE [LARGE SCALE GENOMIC DNA]</scope>
    <source>
        <strain evidence="1 2">CCUG 48205</strain>
    </source>
</reference>
<name>A0A246JHX5_9BURK</name>
<accession>A0A246JHX5</accession>
<keyword evidence="2" id="KW-1185">Reference proteome</keyword>
<gene>
    <name evidence="1" type="ORF">CDN99_07675</name>
</gene>
<dbReference type="AlphaFoldDB" id="A0A246JHX5"/>
<evidence type="ECO:0000313" key="1">
    <source>
        <dbReference type="EMBL" id="OWQ92211.1"/>
    </source>
</evidence>
<dbReference type="EMBL" id="NIOF01000002">
    <property type="protein sequence ID" value="OWQ92211.1"/>
    <property type="molecule type" value="Genomic_DNA"/>
</dbReference>
<dbReference type="OrthoDB" id="9847193at2"/>
<protein>
    <submittedName>
        <fullName evidence="1">Uncharacterized protein</fullName>
    </submittedName>
</protein>